<keyword evidence="3" id="KW-1185">Reference proteome</keyword>
<dbReference type="SUPFAM" id="SSF53756">
    <property type="entry name" value="UDP-Glycosyltransferase/glycogen phosphorylase"/>
    <property type="match status" value="1"/>
</dbReference>
<comment type="caution">
    <text evidence="2">The sequence shown here is derived from an EMBL/GenBank/DDBJ whole genome shotgun (WGS) entry which is preliminary data.</text>
</comment>
<sequence>MARVLIAWELGGAFGHLARCLRLAQALRLRGHDVVLALRDVRIPTVSAPLPGITIVAAPFAPAERAPARPPVNYAEVLTHCGFAKAEDVAARLVAWQGLMALARPDVVVADHAPTALLAARTGGLPHLAVGTGFAIPPVASPWPSIRPWESIPDTALIEAETRLDAVVAGALSMSGYAQTVRMRTLFGAQDVLDTFVELDHYGGRANACYVGPIGSLSAARRVNWATEGMGCSRVLAYMRPEIPGSMAIMRALARLDAEVLCIVPGLAAGMARRMATQRLRIALTPIAVLPLLKQADLAVCYGNSGFVSESLLAGVPLLLRPWHVEQALLARRVEVLGAGRSIDGQATPEAVLDDLEDLMESPKYRHAAQAFRGRYRGFSADRSVEGVMAAIERRLLDQPVPPAVLETAPIF</sequence>
<dbReference type="OrthoDB" id="271062at2"/>
<dbReference type="AlphaFoldDB" id="A0A4S4B111"/>
<reference evidence="2 3" key="1">
    <citation type="submission" date="2019-04" db="EMBL/GenBank/DDBJ databases">
        <title>Azoarcus nasutitermitis sp. nov. isolated from termite nest.</title>
        <authorList>
            <person name="Lin S.-Y."/>
            <person name="Hameed A."/>
            <person name="Hsu Y.-H."/>
            <person name="Young C.-C."/>
        </authorList>
    </citation>
    <scope>NUCLEOTIDE SEQUENCE [LARGE SCALE GENOMIC DNA]</scope>
    <source>
        <strain evidence="2 3">CC-YHH838</strain>
    </source>
</reference>
<dbReference type="Pfam" id="PF06722">
    <property type="entry name" value="EryCIII-like_C"/>
    <property type="match status" value="1"/>
</dbReference>
<evidence type="ECO:0000313" key="2">
    <source>
        <dbReference type="EMBL" id="THF66241.1"/>
    </source>
</evidence>
<organism evidence="2 3">
    <name type="scientific">Pseudothauera nasutitermitis</name>
    <dbReference type="NCBI Taxonomy" id="2565930"/>
    <lineage>
        <taxon>Bacteria</taxon>
        <taxon>Pseudomonadati</taxon>
        <taxon>Pseudomonadota</taxon>
        <taxon>Betaproteobacteria</taxon>
        <taxon>Rhodocyclales</taxon>
        <taxon>Zoogloeaceae</taxon>
        <taxon>Pseudothauera</taxon>
    </lineage>
</organism>
<dbReference type="EMBL" id="SSOC01000002">
    <property type="protein sequence ID" value="THF66241.1"/>
    <property type="molecule type" value="Genomic_DNA"/>
</dbReference>
<dbReference type="InterPro" id="IPR010610">
    <property type="entry name" value="EryCIII-like_C"/>
</dbReference>
<evidence type="ECO:0000259" key="1">
    <source>
        <dbReference type="Pfam" id="PF06722"/>
    </source>
</evidence>
<dbReference type="PANTHER" id="PTHR21015:SF22">
    <property type="entry name" value="GLYCOSYLTRANSFERASE"/>
    <property type="match status" value="1"/>
</dbReference>
<feature type="domain" description="Erythromycin biosynthesis protein CIII-like C-terminal" evidence="1">
    <location>
        <begin position="249"/>
        <end position="373"/>
    </location>
</feature>
<dbReference type="Proteomes" id="UP000308430">
    <property type="component" value="Unassembled WGS sequence"/>
</dbReference>
<gene>
    <name evidence="2" type="ORF">E6C76_05125</name>
</gene>
<dbReference type="PANTHER" id="PTHR21015">
    <property type="entry name" value="UDP-N-ACETYLGLUCOSAMINE--N-ACETYLMURAMYL-(PENTAPEPTIDE) PYROPHOSPHORYL-UNDECAPRENOL N-ACETYLGLUCOSAMINE TRANSFERASE 1"/>
    <property type="match status" value="1"/>
</dbReference>
<dbReference type="RefSeq" id="WP_136347190.1">
    <property type="nucleotide sequence ID" value="NZ_SSOC01000002.1"/>
</dbReference>
<keyword evidence="2" id="KW-0808">Transferase</keyword>
<evidence type="ECO:0000313" key="3">
    <source>
        <dbReference type="Proteomes" id="UP000308430"/>
    </source>
</evidence>
<proteinExistence type="predicted"/>
<accession>A0A4S4B111</accession>
<protein>
    <submittedName>
        <fullName evidence="2">Glycosyltransferase family 1 protein</fullName>
    </submittedName>
</protein>
<dbReference type="GO" id="GO:0016757">
    <property type="term" value="F:glycosyltransferase activity"/>
    <property type="evidence" value="ECO:0007669"/>
    <property type="project" value="UniProtKB-ARBA"/>
</dbReference>
<name>A0A4S4B111_9RHOO</name>
<dbReference type="Gene3D" id="3.40.50.2000">
    <property type="entry name" value="Glycogen Phosphorylase B"/>
    <property type="match status" value="2"/>
</dbReference>